<evidence type="ECO:0000256" key="1">
    <source>
        <dbReference type="SAM" id="MobiDB-lite"/>
    </source>
</evidence>
<feature type="region of interest" description="Disordered" evidence="1">
    <location>
        <begin position="245"/>
        <end position="274"/>
    </location>
</feature>
<organism evidence="2 3">
    <name type="scientific">Sphingomonas molluscorum</name>
    <dbReference type="NCBI Taxonomy" id="418184"/>
    <lineage>
        <taxon>Bacteria</taxon>
        <taxon>Pseudomonadati</taxon>
        <taxon>Pseudomonadota</taxon>
        <taxon>Alphaproteobacteria</taxon>
        <taxon>Sphingomonadales</taxon>
        <taxon>Sphingomonadaceae</taxon>
        <taxon>Sphingomonas</taxon>
    </lineage>
</organism>
<feature type="compositionally biased region" description="Basic and acidic residues" evidence="1">
    <location>
        <begin position="261"/>
        <end position="274"/>
    </location>
</feature>
<keyword evidence="3" id="KW-1185">Reference proteome</keyword>
<protein>
    <submittedName>
        <fullName evidence="2">Uncharacterized protein</fullName>
    </submittedName>
</protein>
<evidence type="ECO:0000313" key="3">
    <source>
        <dbReference type="Proteomes" id="UP001380365"/>
    </source>
</evidence>
<feature type="compositionally biased region" description="Basic and acidic residues" evidence="1">
    <location>
        <begin position="33"/>
        <end position="45"/>
    </location>
</feature>
<feature type="compositionally biased region" description="Low complexity" evidence="1">
    <location>
        <begin position="8"/>
        <end position="25"/>
    </location>
</feature>
<evidence type="ECO:0000313" key="2">
    <source>
        <dbReference type="EMBL" id="MEJ5093495.1"/>
    </source>
</evidence>
<dbReference type="RefSeq" id="WP_132883893.1">
    <property type="nucleotide sequence ID" value="NZ_JBBGZA010000001.1"/>
</dbReference>
<proteinExistence type="predicted"/>
<feature type="compositionally biased region" description="Low complexity" evidence="1">
    <location>
        <begin position="245"/>
        <end position="260"/>
    </location>
</feature>
<accession>A0ABU8Q1Y3</accession>
<reference evidence="2 3" key="1">
    <citation type="submission" date="2023-12" db="EMBL/GenBank/DDBJ databases">
        <title>Gut-associated functions are favored during microbiome assembly across C. elegans life.</title>
        <authorList>
            <person name="Zimmermann J."/>
        </authorList>
    </citation>
    <scope>NUCLEOTIDE SEQUENCE [LARGE SCALE GENOMIC DNA]</scope>
    <source>
        <strain evidence="2 3">JUb134</strain>
    </source>
</reference>
<feature type="region of interest" description="Disordered" evidence="1">
    <location>
        <begin position="1"/>
        <end position="45"/>
    </location>
</feature>
<dbReference type="EMBL" id="JBBGZA010000001">
    <property type="protein sequence ID" value="MEJ5093495.1"/>
    <property type="molecule type" value="Genomic_DNA"/>
</dbReference>
<comment type="caution">
    <text evidence="2">The sequence shown here is derived from an EMBL/GenBank/DDBJ whole genome shotgun (WGS) entry which is preliminary data.</text>
</comment>
<name>A0ABU8Q1Y3_9SPHN</name>
<feature type="region of interest" description="Disordered" evidence="1">
    <location>
        <begin position="164"/>
        <end position="185"/>
    </location>
</feature>
<sequence>MRDPATPPAASAGPSACDALATQPAAQPPGPPRDAHGFDPDDYEWRPVARRPRADGWSPDVQRRFVEALADTGLVTAACEAVDMSVQSAYRLRRAPGAESFARAWDAALDAAADHLAAVAFSRALEGVEVPVFDRDGCRIGARRQVNDRLLMFLLRAYRPERFGGVERPQRTPPARPAAPAAAPRTPPALAQAMAALGPVPPADPHLRMSPDRLAQALESAGAMADLYRAYPDLDRKRYVPAAREPAIPAALARPAPLAGGRRDRTGRRRDPAP</sequence>
<gene>
    <name evidence="2" type="ORF">WH159_02895</name>
</gene>
<dbReference type="Proteomes" id="UP001380365">
    <property type="component" value="Unassembled WGS sequence"/>
</dbReference>